<dbReference type="InterPro" id="IPR013785">
    <property type="entry name" value="Aldolase_TIM"/>
</dbReference>
<dbReference type="PANTHER" id="PTHR30538">
    <property type="entry name" value="LYSINE 2,3-AMINOMUTASE-RELATED"/>
    <property type="match status" value="1"/>
</dbReference>
<dbReference type="AlphaFoldDB" id="A0A5Q0TG32"/>
<keyword evidence="11 14" id="KW-0411">Iron-sulfur</keyword>
<evidence type="ECO:0000313" key="18">
    <source>
        <dbReference type="EMBL" id="QGA65671.1"/>
    </source>
</evidence>
<dbReference type="PIRSF" id="PIRSF004911">
    <property type="entry name" value="DUF160"/>
    <property type="match status" value="1"/>
</dbReference>
<keyword evidence="10" id="KW-0408">Iron</keyword>
<evidence type="ECO:0000256" key="10">
    <source>
        <dbReference type="ARBA" id="ARBA00023004"/>
    </source>
</evidence>
<dbReference type="Proteomes" id="UP000348942">
    <property type="component" value="Chromosome 1"/>
</dbReference>
<dbReference type="Gene3D" id="3.20.20.70">
    <property type="entry name" value="Aldolase class I"/>
    <property type="match status" value="1"/>
</dbReference>
<feature type="modified residue" description="N6-(pyridoxal phosphate)lysine" evidence="15">
    <location>
        <position position="354"/>
    </location>
</feature>
<dbReference type="GO" id="GO:0051539">
    <property type="term" value="F:4 iron, 4 sulfur cluster binding"/>
    <property type="evidence" value="ECO:0007669"/>
    <property type="project" value="UniProtKB-KW"/>
</dbReference>
<evidence type="ECO:0000256" key="3">
    <source>
        <dbReference type="ARBA" id="ARBA00001966"/>
    </source>
</evidence>
<evidence type="ECO:0000259" key="17">
    <source>
        <dbReference type="PROSITE" id="PS51918"/>
    </source>
</evidence>
<dbReference type="NCBIfam" id="TIGR03821">
    <property type="entry name" value="EFP_modif_epmB"/>
    <property type="match status" value="1"/>
</dbReference>
<evidence type="ECO:0000256" key="14">
    <source>
        <dbReference type="PIRSR" id="PIRSR004911-1"/>
    </source>
</evidence>
<dbReference type="Pfam" id="PF04055">
    <property type="entry name" value="Radical_SAM"/>
    <property type="match status" value="1"/>
</dbReference>
<feature type="binding site" evidence="14">
    <location>
        <position position="142"/>
    </location>
    <ligand>
        <name>[4Fe-4S] cluster</name>
        <dbReference type="ChEBI" id="CHEBI:49883"/>
        <note>4Fe-4S-S-AdoMet</note>
    </ligand>
</feature>
<evidence type="ECO:0000256" key="1">
    <source>
        <dbReference type="ARBA" id="ARBA00001352"/>
    </source>
</evidence>
<keyword evidence="8 14" id="KW-0479">Metal-binding</keyword>
<dbReference type="InterPro" id="IPR003739">
    <property type="entry name" value="Lys_aminomutase/Glu_NH3_mut"/>
</dbReference>
<proteinExistence type="inferred from homology"/>
<dbReference type="SFLD" id="SFLDS00029">
    <property type="entry name" value="Radical_SAM"/>
    <property type="match status" value="1"/>
</dbReference>
<keyword evidence="7" id="KW-0949">S-adenosyl-L-methionine</keyword>
<keyword evidence="19" id="KW-1185">Reference proteome</keyword>
<feature type="domain" description="Radical SAM core" evidence="17">
    <location>
        <begin position="128"/>
        <end position="343"/>
    </location>
</feature>
<comment type="similarity">
    <text evidence="4">Belongs to the radical SAM superfamily. KamA family.</text>
</comment>
<evidence type="ECO:0000313" key="19">
    <source>
        <dbReference type="Proteomes" id="UP000348942"/>
    </source>
</evidence>
<dbReference type="GO" id="GO:0016853">
    <property type="term" value="F:isomerase activity"/>
    <property type="evidence" value="ECO:0007669"/>
    <property type="project" value="UniProtKB-KW"/>
</dbReference>
<comment type="cofactor">
    <cofactor evidence="2 15">
        <name>pyridoxal 5'-phosphate</name>
        <dbReference type="ChEBI" id="CHEBI:597326"/>
    </cofactor>
</comment>
<comment type="cofactor">
    <cofactor evidence="3">
        <name>[4Fe-4S] cluster</name>
        <dbReference type="ChEBI" id="CHEBI:49883"/>
    </cofactor>
</comment>
<dbReference type="EMBL" id="CP045699">
    <property type="protein sequence ID" value="QGA65671.1"/>
    <property type="molecule type" value="Genomic_DNA"/>
</dbReference>
<evidence type="ECO:0000256" key="7">
    <source>
        <dbReference type="ARBA" id="ARBA00022691"/>
    </source>
</evidence>
<comment type="catalytic activity">
    <reaction evidence="1">
        <text>L-lysine = D-beta-lysine</text>
        <dbReference type="Rhea" id="RHEA:44148"/>
        <dbReference type="ChEBI" id="CHEBI:32551"/>
        <dbReference type="ChEBI" id="CHEBI:84138"/>
    </reaction>
</comment>
<dbReference type="PANTHER" id="PTHR30538:SF1">
    <property type="entry name" value="L-LYSINE 2,3-AMINOMUTASE"/>
    <property type="match status" value="1"/>
</dbReference>
<dbReference type="InterPro" id="IPR022462">
    <property type="entry name" value="EpmB"/>
</dbReference>
<keyword evidence="6 14" id="KW-0004">4Fe-4S</keyword>
<feature type="binding site" evidence="14">
    <location>
        <position position="149"/>
    </location>
    <ligand>
        <name>[4Fe-4S] cluster</name>
        <dbReference type="ChEBI" id="CHEBI:49883"/>
        <note>4Fe-4S-S-AdoMet</note>
    </ligand>
</feature>
<evidence type="ECO:0000256" key="12">
    <source>
        <dbReference type="ARBA" id="ARBA00023235"/>
    </source>
</evidence>
<sequence>MPHIITRKVESVEQNSLNSSSCCSQKPLQEHSNDPNQWLTQLNGAISDPLQLLVQLEIDAAPWLEGIKARQLFAQRVPQSFVDRMEKGNPHDPLLRQVLPLSEEFEVHEGYSTDPLDEQDNDIPGLLHKYQSRVLMIVKGGCAINCRYCFRRHFPYQDNKGNKSAWQISLDYIAAHPELDEVILSGGDPLMAKDQELQWLVDAISAIEHIKTLRIHTRLPVVIPARITERLCQLLHNTRLQVVMVTHINHANEINHDLTHSLNKLKQIGVMLLNQSVLLKGVNDEVQAQANLSRALFQAGVLPYYLHVLDKVQGAAHFFVSDKRAREIMAGLLTQVSGYLVPKLAREIGGEKSKTPLDLHLS</sequence>
<evidence type="ECO:0000256" key="4">
    <source>
        <dbReference type="ARBA" id="ARBA00008703"/>
    </source>
</evidence>
<gene>
    <name evidence="18" type="primary">epmB</name>
    <name evidence="18" type="ORF">GFB47_09785</name>
</gene>
<evidence type="ECO:0000256" key="9">
    <source>
        <dbReference type="ARBA" id="ARBA00022898"/>
    </source>
</evidence>
<dbReference type="NCBIfam" id="TIGR00238">
    <property type="entry name" value="KamA family radical SAM protein"/>
    <property type="match status" value="1"/>
</dbReference>
<evidence type="ECO:0000256" key="6">
    <source>
        <dbReference type="ARBA" id="ARBA00022485"/>
    </source>
</evidence>
<dbReference type="SUPFAM" id="SSF102114">
    <property type="entry name" value="Radical SAM enzymes"/>
    <property type="match status" value="1"/>
</dbReference>
<dbReference type="PROSITE" id="PS51918">
    <property type="entry name" value="RADICAL_SAM"/>
    <property type="match status" value="1"/>
</dbReference>
<reference evidence="18 19" key="1">
    <citation type="submission" date="2019-10" db="EMBL/GenBank/DDBJ databases">
        <title>Vibrio sp. nov., isolated from Coralline algae surface.</title>
        <authorList>
            <person name="Geng Y."/>
            <person name="Zhang X."/>
        </authorList>
    </citation>
    <scope>NUCLEOTIDE SEQUENCE [LARGE SCALE GENOMIC DNA]</scope>
    <source>
        <strain evidence="18 19">SM1977</strain>
    </source>
</reference>
<protein>
    <recommendedName>
        <fullName evidence="5">L-lysine 2,3-aminomutase</fullName>
    </recommendedName>
    <alternativeName>
        <fullName evidence="13">EF-P post-translational modification enzyme B</fullName>
    </alternativeName>
</protein>
<evidence type="ECO:0000256" key="15">
    <source>
        <dbReference type="PIRSR" id="PIRSR603739-50"/>
    </source>
</evidence>
<evidence type="ECO:0000256" key="8">
    <source>
        <dbReference type="ARBA" id="ARBA00022723"/>
    </source>
</evidence>
<dbReference type="GO" id="GO:0046872">
    <property type="term" value="F:metal ion binding"/>
    <property type="evidence" value="ECO:0007669"/>
    <property type="project" value="UniProtKB-KW"/>
</dbReference>
<dbReference type="SFLD" id="SFLDF00314">
    <property type="entry name" value="L-lysine_2_3-aminomutase_(yjeK"/>
    <property type="match status" value="1"/>
</dbReference>
<feature type="binding site" evidence="14">
    <location>
        <position position="146"/>
    </location>
    <ligand>
        <name>[4Fe-4S] cluster</name>
        <dbReference type="ChEBI" id="CHEBI:49883"/>
        <note>4Fe-4S-S-AdoMet</note>
    </ligand>
</feature>
<evidence type="ECO:0000256" key="16">
    <source>
        <dbReference type="SAM" id="MobiDB-lite"/>
    </source>
</evidence>
<organism evidence="18 19">
    <name type="scientific">Vibrio algicola</name>
    <dbReference type="NCBI Taxonomy" id="2662262"/>
    <lineage>
        <taxon>Bacteria</taxon>
        <taxon>Pseudomonadati</taxon>
        <taxon>Pseudomonadota</taxon>
        <taxon>Gammaproteobacteria</taxon>
        <taxon>Vibrionales</taxon>
        <taxon>Vibrionaceae</taxon>
        <taxon>Vibrio</taxon>
    </lineage>
</organism>
<dbReference type="SFLD" id="SFLDG01070">
    <property type="entry name" value="PLP-dependent"/>
    <property type="match status" value="1"/>
</dbReference>
<accession>A0A5Q0TG32</accession>
<name>A0A5Q0TG32_9VIBR</name>
<dbReference type="RefSeq" id="WP_153447817.1">
    <property type="nucleotide sequence ID" value="NZ_CP045699.1"/>
</dbReference>
<keyword evidence="12" id="KW-0413">Isomerase</keyword>
<keyword evidence="9 15" id="KW-0663">Pyridoxal phosphate</keyword>
<evidence type="ECO:0000256" key="11">
    <source>
        <dbReference type="ARBA" id="ARBA00023014"/>
    </source>
</evidence>
<evidence type="ECO:0000256" key="5">
    <source>
        <dbReference type="ARBA" id="ARBA00022363"/>
    </source>
</evidence>
<feature type="region of interest" description="Disordered" evidence="16">
    <location>
        <begin position="16"/>
        <end position="35"/>
    </location>
</feature>
<dbReference type="InterPro" id="IPR007197">
    <property type="entry name" value="rSAM"/>
</dbReference>
<evidence type="ECO:0000256" key="2">
    <source>
        <dbReference type="ARBA" id="ARBA00001933"/>
    </source>
</evidence>
<feature type="compositionally biased region" description="Low complexity" evidence="16">
    <location>
        <begin position="16"/>
        <end position="25"/>
    </location>
</feature>
<dbReference type="CDD" id="cd01335">
    <property type="entry name" value="Radical_SAM"/>
    <property type="match status" value="1"/>
</dbReference>
<evidence type="ECO:0000256" key="13">
    <source>
        <dbReference type="ARBA" id="ARBA00030756"/>
    </source>
</evidence>
<dbReference type="InterPro" id="IPR058240">
    <property type="entry name" value="rSAM_sf"/>
</dbReference>